<comment type="subunit">
    <text evidence="5">V-ATPase is a heteromultimeric enzyme made up of two complexes: the ATP-hydrolytic V1 complex and the proton translocation V0 complex.</text>
</comment>
<evidence type="ECO:0000256" key="6">
    <source>
        <dbReference type="SAM" id="Coils"/>
    </source>
</evidence>
<keyword evidence="2 5" id="KW-0813">Transport</keyword>
<dbReference type="PANTHER" id="PTHR12713:SF11">
    <property type="entry name" value="V-TYPE PROTON ATPASE SUBUNIT G"/>
    <property type="match status" value="1"/>
</dbReference>
<name>A0ABD1ESY4_HYPHA</name>
<dbReference type="Proteomes" id="UP001566132">
    <property type="component" value="Unassembled WGS sequence"/>
</dbReference>
<dbReference type="Gene3D" id="1.20.5.2950">
    <property type="match status" value="1"/>
</dbReference>
<dbReference type="PANTHER" id="PTHR12713">
    <property type="entry name" value="VACUOLAR ATP SYNTHASE SUBUNIT G"/>
    <property type="match status" value="1"/>
</dbReference>
<keyword evidence="8" id="KW-1185">Reference proteome</keyword>
<evidence type="ECO:0000313" key="8">
    <source>
        <dbReference type="Proteomes" id="UP001566132"/>
    </source>
</evidence>
<reference evidence="7 8" key="1">
    <citation type="submission" date="2024-05" db="EMBL/GenBank/DDBJ databases">
        <title>Genetic variation in Jamaican populations of the coffee berry borer (Hypothenemus hampei).</title>
        <authorList>
            <person name="Errbii M."/>
            <person name="Myrie A."/>
        </authorList>
    </citation>
    <scope>NUCLEOTIDE SEQUENCE [LARGE SCALE GENOMIC DNA]</scope>
    <source>
        <strain evidence="7">JA-Hopewell-2020-01-JO</strain>
        <tissue evidence="7">Whole body</tissue>
    </source>
</reference>
<evidence type="ECO:0000256" key="3">
    <source>
        <dbReference type="ARBA" id="ARBA00022781"/>
    </source>
</evidence>
<evidence type="ECO:0000256" key="5">
    <source>
        <dbReference type="RuleBase" id="RU364019"/>
    </source>
</evidence>
<keyword evidence="6" id="KW-0175">Coiled coil</keyword>
<dbReference type="Pfam" id="PF03179">
    <property type="entry name" value="V-ATPase_G"/>
    <property type="match status" value="1"/>
</dbReference>
<evidence type="ECO:0000313" key="7">
    <source>
        <dbReference type="EMBL" id="KAL1501865.1"/>
    </source>
</evidence>
<evidence type="ECO:0000256" key="2">
    <source>
        <dbReference type="ARBA" id="ARBA00022448"/>
    </source>
</evidence>
<dbReference type="NCBIfam" id="TIGR01147">
    <property type="entry name" value="V_ATP_synt_G"/>
    <property type="match status" value="1"/>
</dbReference>
<proteinExistence type="inferred from homology"/>
<protein>
    <recommendedName>
        <fullName evidence="5">V-type proton ATPase subunit G</fullName>
    </recommendedName>
</protein>
<organism evidence="7 8">
    <name type="scientific">Hypothenemus hampei</name>
    <name type="common">Coffee berry borer</name>
    <dbReference type="NCBI Taxonomy" id="57062"/>
    <lineage>
        <taxon>Eukaryota</taxon>
        <taxon>Metazoa</taxon>
        <taxon>Ecdysozoa</taxon>
        <taxon>Arthropoda</taxon>
        <taxon>Hexapoda</taxon>
        <taxon>Insecta</taxon>
        <taxon>Pterygota</taxon>
        <taxon>Neoptera</taxon>
        <taxon>Endopterygota</taxon>
        <taxon>Coleoptera</taxon>
        <taxon>Polyphaga</taxon>
        <taxon>Cucujiformia</taxon>
        <taxon>Curculionidae</taxon>
        <taxon>Scolytinae</taxon>
        <taxon>Hypothenemus</taxon>
    </lineage>
</organism>
<dbReference type="GO" id="GO:1902600">
    <property type="term" value="P:proton transmembrane transport"/>
    <property type="evidence" value="ECO:0007669"/>
    <property type="project" value="UniProtKB-KW"/>
</dbReference>
<gene>
    <name evidence="7" type="ORF">ABEB36_007110</name>
</gene>
<evidence type="ECO:0000256" key="4">
    <source>
        <dbReference type="ARBA" id="ARBA00023065"/>
    </source>
</evidence>
<keyword evidence="4 5" id="KW-0406">Ion transport</keyword>
<accession>A0ABD1ESY4</accession>
<dbReference type="InterPro" id="IPR005124">
    <property type="entry name" value="V-ATPase_G"/>
</dbReference>
<comment type="function">
    <text evidence="5">Subunit of the V1 complex of vacuolar(H+)-ATPase (V-ATPase), a multisubunit enzyme composed of a peripheral complex (V1) that hydrolyzes ATP and a membrane integral complex (V0) that translocates protons. V-ATPase is responsible for acidifying and maintaining the pH of intracellular compartments and in some cell types, is targeted to the plasma membrane, where it is responsible for acidifying the extracellular environment.</text>
</comment>
<keyword evidence="3 5" id="KW-0375">Hydrogen ion transport</keyword>
<dbReference type="FunFam" id="1.20.5.2950:FF:000001">
    <property type="entry name" value="V-type proton ATPase subunit G"/>
    <property type="match status" value="1"/>
</dbReference>
<comment type="caution">
    <text evidence="7">The sequence shown here is derived from an EMBL/GenBank/DDBJ whole genome shotgun (WGS) entry which is preliminary data.</text>
</comment>
<sequence length="110" mass="12587">MPGLGQIQGNQGIQQLLAAEKKAAEKVADARKRKIKRLKQASDEARAEIEAYSLERERSYLELQKRQMGTKDDIQAHIDTNTNIYLENLEKTIAKNRDKVLMCIQFNSNL</sequence>
<evidence type="ECO:0000256" key="1">
    <source>
        <dbReference type="ARBA" id="ARBA00010066"/>
    </source>
</evidence>
<comment type="similarity">
    <text evidence="1 5">Belongs to the V-ATPase G subunit family.</text>
</comment>
<dbReference type="AlphaFoldDB" id="A0ABD1ESY4"/>
<feature type="coiled-coil region" evidence="6">
    <location>
        <begin position="13"/>
        <end position="55"/>
    </location>
</feature>
<dbReference type="EMBL" id="JBDJPC010000005">
    <property type="protein sequence ID" value="KAL1501865.1"/>
    <property type="molecule type" value="Genomic_DNA"/>
</dbReference>